<evidence type="ECO:0000259" key="1">
    <source>
        <dbReference type="PROSITE" id="PS50235"/>
    </source>
</evidence>
<dbReference type="HOGENOM" id="CLU_008279_1_1_1"/>
<dbReference type="GO" id="GO:0071819">
    <property type="term" value="C:DUBm complex"/>
    <property type="evidence" value="ECO:0007669"/>
    <property type="project" value="EnsemblFungi"/>
</dbReference>
<dbReference type="InterPro" id="IPR050164">
    <property type="entry name" value="Peptidase_C19"/>
</dbReference>
<organism evidence="2 3">
    <name type="scientific">Kuraishia capsulata CBS 1993</name>
    <dbReference type="NCBI Taxonomy" id="1382522"/>
    <lineage>
        <taxon>Eukaryota</taxon>
        <taxon>Fungi</taxon>
        <taxon>Dikarya</taxon>
        <taxon>Ascomycota</taxon>
        <taxon>Saccharomycotina</taxon>
        <taxon>Pichiomycetes</taxon>
        <taxon>Pichiales</taxon>
        <taxon>Pichiaceae</taxon>
        <taxon>Kuraishia</taxon>
    </lineage>
</organism>
<dbReference type="Gene3D" id="3.90.70.10">
    <property type="entry name" value="Cysteine proteinases"/>
    <property type="match status" value="1"/>
</dbReference>
<dbReference type="AlphaFoldDB" id="W6MXB5"/>
<dbReference type="STRING" id="1382522.W6MXB5"/>
<dbReference type="RefSeq" id="XP_022460590.1">
    <property type="nucleotide sequence ID" value="XM_022601333.1"/>
</dbReference>
<dbReference type="InterPro" id="IPR038765">
    <property type="entry name" value="Papain-like_cys_pep_sf"/>
</dbReference>
<dbReference type="GeneID" id="34521978"/>
<dbReference type="PANTHER" id="PTHR24006">
    <property type="entry name" value="UBIQUITIN CARBOXYL-TERMINAL HYDROLASE"/>
    <property type="match status" value="1"/>
</dbReference>
<dbReference type="InterPro" id="IPR018200">
    <property type="entry name" value="USP_CS"/>
</dbReference>
<feature type="domain" description="USP" evidence="1">
    <location>
        <begin position="49"/>
        <end position="370"/>
    </location>
</feature>
<dbReference type="PROSITE" id="PS00973">
    <property type="entry name" value="USP_2"/>
    <property type="match status" value="1"/>
</dbReference>
<protein>
    <recommendedName>
        <fullName evidence="1">USP domain-containing protein</fullName>
    </recommendedName>
</protein>
<name>W6MXB5_9ASCO</name>
<gene>
    <name evidence="2" type="ORF">KUCA_T00004584001</name>
</gene>
<dbReference type="GO" id="GO:0005829">
    <property type="term" value="C:cytosol"/>
    <property type="evidence" value="ECO:0007669"/>
    <property type="project" value="TreeGrafter"/>
</dbReference>
<dbReference type="GO" id="GO:0008380">
    <property type="term" value="P:RNA splicing"/>
    <property type="evidence" value="ECO:0007669"/>
    <property type="project" value="EnsemblFungi"/>
</dbReference>
<keyword evidence="3" id="KW-1185">Reference proteome</keyword>
<dbReference type="GO" id="GO:0000124">
    <property type="term" value="C:SAGA complex"/>
    <property type="evidence" value="ECO:0007669"/>
    <property type="project" value="EnsemblFungi"/>
</dbReference>
<dbReference type="PROSITE" id="PS50235">
    <property type="entry name" value="USP_3"/>
    <property type="match status" value="1"/>
</dbReference>
<dbReference type="InterPro" id="IPR028889">
    <property type="entry name" value="USP"/>
</dbReference>
<dbReference type="GO" id="GO:0004843">
    <property type="term" value="F:cysteine-type deubiquitinase activity"/>
    <property type="evidence" value="ECO:0007669"/>
    <property type="project" value="EnsemblFungi"/>
</dbReference>
<dbReference type="PANTHER" id="PTHR24006:SF937">
    <property type="entry name" value="UBIQUITIN CARBOXYL-TERMINAL HYDROLASE"/>
    <property type="match status" value="1"/>
</dbReference>
<reference evidence="2" key="2">
    <citation type="submission" date="2014-02" db="EMBL/GenBank/DDBJ databases">
        <title>Complete DNA sequence of /Kuraishia capsulata/ illustrates novel genomic features among budding yeasts (/Saccharomycotina/).</title>
        <authorList>
            <person name="Morales L."/>
            <person name="Noel B."/>
            <person name="Porcel B."/>
            <person name="Marcet-Houben M."/>
            <person name="Hullo M-F."/>
            <person name="Sacerdot C."/>
            <person name="Tekaia F."/>
            <person name="Leh-Louis V."/>
            <person name="Despons L."/>
            <person name="Khanna V."/>
            <person name="Aury J-M."/>
            <person name="Barbe V."/>
            <person name="Couloux A."/>
            <person name="Labadie K."/>
            <person name="Pelletier E."/>
            <person name="Souciet J-L."/>
            <person name="Boekhout T."/>
            <person name="Gabaldon T."/>
            <person name="Wincker P."/>
            <person name="Dujon B."/>
        </authorList>
    </citation>
    <scope>NUCLEOTIDE SEQUENCE</scope>
    <source>
        <strain evidence="2">CBS 1993</strain>
    </source>
</reference>
<dbReference type="SUPFAM" id="SSF54001">
    <property type="entry name" value="Cysteine proteinases"/>
    <property type="match status" value="1"/>
</dbReference>
<reference evidence="2" key="1">
    <citation type="submission" date="2013-12" db="EMBL/GenBank/DDBJ databases">
        <authorList>
            <person name="Genoscope - CEA"/>
        </authorList>
    </citation>
    <scope>NUCLEOTIDE SEQUENCE</scope>
    <source>
        <strain evidence="2">CBS 1993</strain>
    </source>
</reference>
<evidence type="ECO:0000313" key="2">
    <source>
        <dbReference type="EMBL" id="CDK28600.1"/>
    </source>
</evidence>
<dbReference type="Pfam" id="PF00443">
    <property type="entry name" value="UCH"/>
    <property type="match status" value="1"/>
</dbReference>
<dbReference type="GO" id="GO:0046695">
    <property type="term" value="C:SLIK (SAGA-like) complex"/>
    <property type="evidence" value="ECO:0007669"/>
    <property type="project" value="EnsemblFungi"/>
</dbReference>
<dbReference type="Proteomes" id="UP000019384">
    <property type="component" value="Unassembled WGS sequence"/>
</dbReference>
<dbReference type="GO" id="GO:0060090">
    <property type="term" value="F:molecular adaptor activity"/>
    <property type="evidence" value="ECO:0007669"/>
    <property type="project" value="EnsemblFungi"/>
</dbReference>
<dbReference type="EMBL" id="HG793129">
    <property type="protein sequence ID" value="CDK28600.1"/>
    <property type="molecule type" value="Genomic_DNA"/>
</dbReference>
<dbReference type="InterPro" id="IPR001394">
    <property type="entry name" value="Peptidase_C19_UCH"/>
</dbReference>
<dbReference type="PROSITE" id="PS00972">
    <property type="entry name" value="USP_1"/>
    <property type="match status" value="1"/>
</dbReference>
<dbReference type="GO" id="GO:0006357">
    <property type="term" value="P:regulation of transcription by RNA polymerase II"/>
    <property type="evidence" value="ECO:0007669"/>
    <property type="project" value="EnsemblFungi"/>
</dbReference>
<dbReference type="OrthoDB" id="289038at2759"/>
<accession>W6MXB5</accession>
<evidence type="ECO:0000313" key="3">
    <source>
        <dbReference type="Proteomes" id="UP000019384"/>
    </source>
</evidence>
<sequence length="373" mass="42245">MPVTALTNRKTVEDYPGMPIYQKESDSGKEELISQWSRIPTYRASTGLRGFVNMGATCFMSSILQTMVHNPFIRDYYMSGEHFDCDKELGECIACCVGEIFSEFYTSNKTNGYGPTALLTAAWKVKRSLAGYSEQDAHEFWQFTLDELHKAHVAMNEDKIELSKRQKKNSSPHAMLLDCSCVTHKTFAGELQSSIMCTKCSSLTLTADPMLDLSLEISKKEDDNNNLISCLDKFTNIESLDMMYNCDTCGKRTPATKKLTIKRLSPVLAIQLKRFEHFSATTSKIDTHVKFPLMLDVAKYTLDGSNITGDKTYELFAVVCHIGSVNTGHYICYVKSREGKWFKFDDAVVTLVPSEEVLKVRAYLLYYIIHRLP</sequence>
<proteinExistence type="predicted"/>
<dbReference type="GO" id="GO:0016579">
    <property type="term" value="P:protein deubiquitination"/>
    <property type="evidence" value="ECO:0007669"/>
    <property type="project" value="InterPro"/>
</dbReference>